<dbReference type="EMBL" id="CAVNYO010000436">
    <property type="protein sequence ID" value="CAK5279283.1"/>
    <property type="molecule type" value="Genomic_DNA"/>
</dbReference>
<accession>A0AAD2HRV9</accession>
<proteinExistence type="predicted"/>
<sequence length="114" mass="12855">MRPAWENQQRAAAKRGSATGSARQTAAERRARDTGAAMHCRILSFWGQTDTADDARELLREYVPIERLVLRPAGPHTQTVRDGGRLRHVRNGVSEVVQRPDKTPSTRRLRLNSE</sequence>
<dbReference type="EMBL" id="CAVNYO010000441">
    <property type="protein sequence ID" value="CAK5280978.1"/>
    <property type="molecule type" value="Genomic_DNA"/>
</dbReference>
<evidence type="ECO:0000313" key="2">
    <source>
        <dbReference type="EMBL" id="CAK5279283.1"/>
    </source>
</evidence>
<feature type="region of interest" description="Disordered" evidence="1">
    <location>
        <begin position="95"/>
        <end position="114"/>
    </location>
</feature>
<reference evidence="3" key="1">
    <citation type="submission" date="2023-11" db="EMBL/GenBank/DDBJ databases">
        <authorList>
            <person name="De Vega J J."/>
            <person name="De Vega J J."/>
        </authorList>
    </citation>
    <scope>NUCLEOTIDE SEQUENCE</scope>
</reference>
<organism evidence="3 4">
    <name type="scientific">Mycena citricolor</name>
    <dbReference type="NCBI Taxonomy" id="2018698"/>
    <lineage>
        <taxon>Eukaryota</taxon>
        <taxon>Fungi</taxon>
        <taxon>Dikarya</taxon>
        <taxon>Basidiomycota</taxon>
        <taxon>Agaricomycotina</taxon>
        <taxon>Agaricomycetes</taxon>
        <taxon>Agaricomycetidae</taxon>
        <taxon>Agaricales</taxon>
        <taxon>Marasmiineae</taxon>
        <taxon>Mycenaceae</taxon>
        <taxon>Mycena</taxon>
    </lineage>
</organism>
<name>A0AAD2HRV9_9AGAR</name>
<feature type="region of interest" description="Disordered" evidence="1">
    <location>
        <begin position="1"/>
        <end position="35"/>
    </location>
</feature>
<evidence type="ECO:0000313" key="3">
    <source>
        <dbReference type="EMBL" id="CAK5280978.1"/>
    </source>
</evidence>
<gene>
    <name evidence="2" type="ORF">MYCIT1_LOCUS29223</name>
    <name evidence="3" type="ORF">MYCIT1_LOCUS31760</name>
</gene>
<evidence type="ECO:0000256" key="1">
    <source>
        <dbReference type="SAM" id="MobiDB-lite"/>
    </source>
</evidence>
<dbReference type="Proteomes" id="UP001295794">
    <property type="component" value="Unassembled WGS sequence"/>
</dbReference>
<feature type="compositionally biased region" description="Polar residues" evidence="1">
    <location>
        <begin position="1"/>
        <end position="10"/>
    </location>
</feature>
<comment type="caution">
    <text evidence="3">The sequence shown here is derived from an EMBL/GenBank/DDBJ whole genome shotgun (WGS) entry which is preliminary data.</text>
</comment>
<feature type="compositionally biased region" description="Basic residues" evidence="1">
    <location>
        <begin position="105"/>
        <end position="114"/>
    </location>
</feature>
<evidence type="ECO:0000313" key="4">
    <source>
        <dbReference type="Proteomes" id="UP001295794"/>
    </source>
</evidence>
<protein>
    <submittedName>
        <fullName evidence="3">Uncharacterized protein</fullName>
    </submittedName>
</protein>
<dbReference type="AlphaFoldDB" id="A0AAD2HRV9"/>
<keyword evidence="4" id="KW-1185">Reference proteome</keyword>